<dbReference type="GO" id="GO:0000155">
    <property type="term" value="F:phosphorelay sensor kinase activity"/>
    <property type="evidence" value="ECO:0007669"/>
    <property type="project" value="InterPro"/>
</dbReference>
<keyword evidence="8" id="KW-0902">Two-component regulatory system</keyword>
<evidence type="ECO:0000256" key="5">
    <source>
        <dbReference type="ARBA" id="ARBA00022741"/>
    </source>
</evidence>
<dbReference type="SMART" id="SM00448">
    <property type="entry name" value="REC"/>
    <property type="match status" value="2"/>
</dbReference>
<evidence type="ECO:0000259" key="15">
    <source>
        <dbReference type="PROSITE" id="PS50110"/>
    </source>
</evidence>
<evidence type="ECO:0000256" key="2">
    <source>
        <dbReference type="ARBA" id="ARBA00012438"/>
    </source>
</evidence>
<feature type="modified residue" description="4-aspartylphosphate" evidence="11">
    <location>
        <position position="731"/>
    </location>
</feature>
<feature type="domain" description="Response regulatory" evidence="15">
    <location>
        <begin position="682"/>
        <end position="799"/>
    </location>
</feature>
<accession>A0A545TAV4</accession>
<evidence type="ECO:0000313" key="16">
    <source>
        <dbReference type="EMBL" id="TQV74353.1"/>
    </source>
</evidence>
<dbReference type="SUPFAM" id="SSF55874">
    <property type="entry name" value="ATPase domain of HSP90 chaperone/DNA topoisomerase II/histidine kinase"/>
    <property type="match status" value="1"/>
</dbReference>
<dbReference type="EMBL" id="VHSH01000010">
    <property type="protein sequence ID" value="TQV74353.1"/>
    <property type="molecule type" value="Genomic_DNA"/>
</dbReference>
<keyword evidence="6" id="KW-0418">Kinase</keyword>
<dbReference type="InterPro" id="IPR011006">
    <property type="entry name" value="CheY-like_superfamily"/>
</dbReference>
<comment type="caution">
    <text evidence="16">The sequence shown here is derived from an EMBL/GenBank/DDBJ whole genome shotgun (WGS) entry which is preliminary data.</text>
</comment>
<dbReference type="InterPro" id="IPR003661">
    <property type="entry name" value="HisK_dim/P_dom"/>
</dbReference>
<evidence type="ECO:0000256" key="3">
    <source>
        <dbReference type="ARBA" id="ARBA00022553"/>
    </source>
</evidence>
<dbReference type="PROSITE" id="PS50110">
    <property type="entry name" value="RESPONSE_REGULATORY"/>
    <property type="match status" value="2"/>
</dbReference>
<evidence type="ECO:0000256" key="6">
    <source>
        <dbReference type="ARBA" id="ARBA00022777"/>
    </source>
</evidence>
<dbReference type="FunFam" id="3.30.565.10:FF:000010">
    <property type="entry name" value="Sensor histidine kinase RcsC"/>
    <property type="match status" value="1"/>
</dbReference>
<proteinExistence type="predicted"/>
<evidence type="ECO:0000259" key="14">
    <source>
        <dbReference type="PROSITE" id="PS50109"/>
    </source>
</evidence>
<feature type="modified residue" description="4-aspartylphosphate" evidence="11">
    <location>
        <position position="547"/>
    </location>
</feature>
<keyword evidence="17" id="KW-1185">Reference proteome</keyword>
<keyword evidence="4" id="KW-0808">Transferase</keyword>
<evidence type="ECO:0000256" key="7">
    <source>
        <dbReference type="ARBA" id="ARBA00022840"/>
    </source>
</evidence>
<protein>
    <recommendedName>
        <fullName evidence="10">Sensory/regulatory protein RpfC</fullName>
        <ecNumber evidence="2">2.7.13.3</ecNumber>
    </recommendedName>
</protein>
<dbReference type="InterPro" id="IPR036890">
    <property type="entry name" value="HATPase_C_sf"/>
</dbReference>
<reference evidence="16 17" key="1">
    <citation type="submission" date="2019-06" db="EMBL/GenBank/DDBJ databases">
        <title>Whole genome sequence for Rhodospirillaceae sp. R148.</title>
        <authorList>
            <person name="Wang G."/>
        </authorList>
    </citation>
    <scope>NUCLEOTIDE SEQUENCE [LARGE SCALE GENOMIC DNA]</scope>
    <source>
        <strain evidence="16 17">R148</strain>
    </source>
</reference>
<keyword evidence="5" id="KW-0547">Nucleotide-binding</keyword>
<evidence type="ECO:0000256" key="4">
    <source>
        <dbReference type="ARBA" id="ARBA00022679"/>
    </source>
</evidence>
<feature type="compositionally biased region" description="Low complexity" evidence="12">
    <location>
        <begin position="636"/>
        <end position="656"/>
    </location>
</feature>
<dbReference type="EC" id="2.7.13.3" evidence="2"/>
<dbReference type="SUPFAM" id="SSF52172">
    <property type="entry name" value="CheY-like"/>
    <property type="match status" value="2"/>
</dbReference>
<dbReference type="OrthoDB" id="9801651at2"/>
<dbReference type="PROSITE" id="PS50109">
    <property type="entry name" value="HIS_KIN"/>
    <property type="match status" value="1"/>
</dbReference>
<dbReference type="Pfam" id="PF02518">
    <property type="entry name" value="HATPase_c"/>
    <property type="match status" value="1"/>
</dbReference>
<dbReference type="GO" id="GO:0005524">
    <property type="term" value="F:ATP binding"/>
    <property type="evidence" value="ECO:0007669"/>
    <property type="project" value="UniProtKB-KW"/>
</dbReference>
<dbReference type="Pfam" id="PF00072">
    <property type="entry name" value="Response_reg"/>
    <property type="match status" value="2"/>
</dbReference>
<name>A0A545TAV4_9PROT</name>
<keyword evidence="13" id="KW-1133">Transmembrane helix</keyword>
<dbReference type="SMART" id="SM00388">
    <property type="entry name" value="HisKA"/>
    <property type="match status" value="1"/>
</dbReference>
<feature type="domain" description="Response regulatory" evidence="15">
    <location>
        <begin position="493"/>
        <end position="614"/>
    </location>
</feature>
<dbReference type="Proteomes" id="UP000315252">
    <property type="component" value="Unassembled WGS sequence"/>
</dbReference>
<dbReference type="InterPro" id="IPR005467">
    <property type="entry name" value="His_kinase_dom"/>
</dbReference>
<dbReference type="PRINTS" id="PR00344">
    <property type="entry name" value="BCTRLSENSOR"/>
</dbReference>
<dbReference type="AlphaFoldDB" id="A0A545TAV4"/>
<evidence type="ECO:0000256" key="1">
    <source>
        <dbReference type="ARBA" id="ARBA00000085"/>
    </source>
</evidence>
<dbReference type="Gene3D" id="3.30.565.10">
    <property type="entry name" value="Histidine kinase-like ATPase, C-terminal domain"/>
    <property type="match status" value="1"/>
</dbReference>
<sequence length="826" mass="89433">MTQDNQGVQNKVIFSGLFGAVLALLVAGGIFTANITANQIIAAQAERTSLAWGAYISSELTRIDAIAAGAELTGDERSFLLGVSRFGDVFRFKIFDREGQLSLISDHLGTTAPSAGDLGTHNKKAASVLASGRPYTEVASGLEKPDRPDVYVESYIPIVRDGNTVAIAEVYVDQSTQAATLTAEFWELGLQLVGLTLAAFLLPFAALGILLRKQRHQNSLLAEERNKALSAERAKSAFVANMSHEIRTPLNGVLGMASLLLDTKLDDNQRHQANTILYSGESLLTILNDILDFSKIEAGKLELEDTEFELLPMLDSAVELLSPQAHGKGLEIPTFVAADVPSAFIGDEGRIRQVLLNLISNAVKFTDDGGVSIETAVRLETAPSKNGSFDPVQDDSVVLRFEVADTGIGVPADMQEKLFQEFSQADGTDKRAHEGTGLGLAICKRLVGLLDGEIGFEPREGGGSLFWFTVGIKRQERSSSWAEDVKDLIQGQKFLVVDDNHVNRAVFEKQLLALGADVTLAINAETALAKLRDAQAHGKAFDIAIIDHFMPVTDGLDLCSMIRAVPELETMRLIFSSSSGQYNSNALARAQGFHAALPKPLRPGALLRCVRDVFSHEAAPVSPGKTQPADAEEPAGAEAAESQQLNLGLPGQQLDQAQPKSREKPESDAGCGPQEVQNARARILLAEDNHVNQKVVREMLYGEGYSVTVVANGAEAIQAVRDLPFDVVLMDVQMPEMDGMEATRRIRQLGKNAACLPIIGVTARALRGDRERVMQVGMNDYMTKPINRVELIEKIAYWTESARDTPCPSMDEDEDLHQTPRKDASA</sequence>
<dbReference type="InterPro" id="IPR003594">
    <property type="entry name" value="HATPase_dom"/>
</dbReference>
<evidence type="ECO:0000313" key="17">
    <source>
        <dbReference type="Proteomes" id="UP000315252"/>
    </source>
</evidence>
<keyword evidence="7" id="KW-0067">ATP-binding</keyword>
<gene>
    <name evidence="16" type="ORF">FKG95_24015</name>
</gene>
<dbReference type="Gene3D" id="1.10.287.130">
    <property type="match status" value="1"/>
</dbReference>
<feature type="domain" description="Histidine kinase" evidence="14">
    <location>
        <begin position="241"/>
        <end position="474"/>
    </location>
</feature>
<keyword evidence="3 11" id="KW-0597">Phosphoprotein</keyword>
<evidence type="ECO:0000256" key="11">
    <source>
        <dbReference type="PROSITE-ProRule" id="PRU00169"/>
    </source>
</evidence>
<dbReference type="FunFam" id="1.10.287.130:FF:000002">
    <property type="entry name" value="Two-component osmosensing histidine kinase"/>
    <property type="match status" value="1"/>
</dbReference>
<dbReference type="InterPro" id="IPR001789">
    <property type="entry name" value="Sig_transdc_resp-reg_receiver"/>
</dbReference>
<organism evidence="16 17">
    <name type="scientific">Denitrobaculum tricleocarpae</name>
    <dbReference type="NCBI Taxonomy" id="2591009"/>
    <lineage>
        <taxon>Bacteria</taxon>
        <taxon>Pseudomonadati</taxon>
        <taxon>Pseudomonadota</taxon>
        <taxon>Alphaproteobacteria</taxon>
        <taxon>Rhodospirillales</taxon>
        <taxon>Rhodospirillaceae</taxon>
        <taxon>Denitrobaculum</taxon>
    </lineage>
</organism>
<evidence type="ECO:0000256" key="10">
    <source>
        <dbReference type="ARBA" id="ARBA00068150"/>
    </source>
</evidence>
<dbReference type="CDD" id="cd16922">
    <property type="entry name" value="HATPase_EvgS-ArcB-TorS-like"/>
    <property type="match status" value="1"/>
</dbReference>
<feature type="compositionally biased region" description="Basic and acidic residues" evidence="12">
    <location>
        <begin position="816"/>
        <end position="826"/>
    </location>
</feature>
<evidence type="ECO:0000256" key="9">
    <source>
        <dbReference type="ARBA" id="ARBA00064003"/>
    </source>
</evidence>
<dbReference type="PANTHER" id="PTHR45339:SF5">
    <property type="entry name" value="HISTIDINE KINASE"/>
    <property type="match status" value="1"/>
</dbReference>
<feature type="region of interest" description="Disordered" evidence="12">
    <location>
        <begin position="803"/>
        <end position="826"/>
    </location>
</feature>
<dbReference type="SMART" id="SM00387">
    <property type="entry name" value="HATPase_c"/>
    <property type="match status" value="1"/>
</dbReference>
<feature type="transmembrane region" description="Helical" evidence="13">
    <location>
        <begin position="12"/>
        <end position="31"/>
    </location>
</feature>
<comment type="catalytic activity">
    <reaction evidence="1">
        <text>ATP + protein L-histidine = ADP + protein N-phospho-L-histidine.</text>
        <dbReference type="EC" id="2.7.13.3"/>
    </reaction>
</comment>
<dbReference type="RefSeq" id="WP_142898983.1">
    <property type="nucleotide sequence ID" value="NZ_ML660061.1"/>
</dbReference>
<dbReference type="Pfam" id="PF00512">
    <property type="entry name" value="HisKA"/>
    <property type="match status" value="1"/>
</dbReference>
<keyword evidence="13" id="KW-0812">Transmembrane</keyword>
<dbReference type="InterPro" id="IPR036097">
    <property type="entry name" value="HisK_dim/P_sf"/>
</dbReference>
<dbReference type="CDD" id="cd00082">
    <property type="entry name" value="HisKA"/>
    <property type="match status" value="1"/>
</dbReference>
<dbReference type="PANTHER" id="PTHR45339">
    <property type="entry name" value="HYBRID SIGNAL TRANSDUCTION HISTIDINE KINASE J"/>
    <property type="match status" value="1"/>
</dbReference>
<dbReference type="SUPFAM" id="SSF47384">
    <property type="entry name" value="Homodimeric domain of signal transducing histidine kinase"/>
    <property type="match status" value="1"/>
</dbReference>
<dbReference type="Gene3D" id="3.40.50.2300">
    <property type="match status" value="2"/>
</dbReference>
<dbReference type="CDD" id="cd17546">
    <property type="entry name" value="REC_hyHK_CKI1_RcsC-like"/>
    <property type="match status" value="1"/>
</dbReference>
<evidence type="ECO:0000256" key="13">
    <source>
        <dbReference type="SAM" id="Phobius"/>
    </source>
</evidence>
<comment type="subunit">
    <text evidence="9">At low DSF concentrations, interacts with RpfF.</text>
</comment>
<evidence type="ECO:0000256" key="12">
    <source>
        <dbReference type="SAM" id="MobiDB-lite"/>
    </source>
</evidence>
<feature type="region of interest" description="Disordered" evidence="12">
    <location>
        <begin position="618"/>
        <end position="674"/>
    </location>
</feature>
<dbReference type="InterPro" id="IPR004358">
    <property type="entry name" value="Sig_transdc_His_kin-like_C"/>
</dbReference>
<keyword evidence="13" id="KW-0472">Membrane</keyword>
<evidence type="ECO:0000256" key="8">
    <source>
        <dbReference type="ARBA" id="ARBA00023012"/>
    </source>
</evidence>